<dbReference type="AlphaFoldDB" id="A0A7X2H302"/>
<evidence type="ECO:0000256" key="1">
    <source>
        <dbReference type="SAM" id="MobiDB-lite"/>
    </source>
</evidence>
<sequence length="655" mass="73760">MRKWNYYFFIMVLIIIIATILQTVFSKDKEYAIDRVDIKAELLTDGDLRVQEMFTYTFKGSWNGTTRYLDTEGQKAVEYFKAYIPPKDKLIGDFTEDGLKELGVELDSESDTYYAYSASKDETKRVYYQYRVDKAAIKYSDTGELNWSFLTNNNEDMGEVNLQLFLPQDSDNLGVDFFLRDRIGGGVLSLKKNSTDSSSYLYYHNKSLSKKGTVRMRVLFPESWLSDIPASESALPVKAVLAKEKAKDLLISTRAEYFPLLIKMLHLITGLILAVSLLYLFAPRRVRGFLRRRELTPARLGEMDPLLAAYIYRNGRLKKRDLFAGVFSMRQRGLVLMKQGATPARFEDDAKAPEFMPKFLFQGARKLLNPVDLFMVTHFFQNHGNEFQLESVNGPTSMERNRRSKQKKYHEKALNVDKKFKDWSLLVAKQVSFRDSAYRNNLWRPLWVGLSLLHLVFVLCLFYADAASWLILCSMAVPLTLGAALTMIFYSRRWLMILYLGACSLSMMVLTNIDAVLTYLLYILCSVLLVGIVPRNILSPEAAWYRSALKVWRRQLKKGRIYTVPNGADSVTLASEFALTLDAGATFLKSVQVRGSEANAESSTLRNLALFGGVLYSQQTIAYMSPLPSSGGNGSNDGGGGGGAGGGDGGGTGAF</sequence>
<feature type="region of interest" description="Disordered" evidence="1">
    <location>
        <begin position="627"/>
        <end position="655"/>
    </location>
</feature>
<feature type="transmembrane region" description="Helical" evidence="2">
    <location>
        <begin position="257"/>
        <end position="282"/>
    </location>
</feature>
<dbReference type="InterPro" id="IPR018702">
    <property type="entry name" value="DUF2207"/>
</dbReference>
<proteinExistence type="predicted"/>
<protein>
    <submittedName>
        <fullName evidence="4">DUF2207 domain-containing protein</fullName>
    </submittedName>
</protein>
<accession>A0A7X2H302</accession>
<feature type="transmembrane region" description="Helical" evidence="2">
    <location>
        <begin position="519"/>
        <end position="538"/>
    </location>
</feature>
<gene>
    <name evidence="4" type="ORF">GJB61_01880</name>
</gene>
<keyword evidence="2" id="KW-1133">Transmembrane helix</keyword>
<dbReference type="RefSeq" id="WP_154116574.1">
    <property type="nucleotide sequence ID" value="NZ_WJXB01000001.1"/>
</dbReference>
<feature type="compositionally biased region" description="Gly residues" evidence="1">
    <location>
        <begin position="631"/>
        <end position="655"/>
    </location>
</feature>
<keyword evidence="5" id="KW-1185">Reference proteome</keyword>
<keyword evidence="2" id="KW-0812">Transmembrane</keyword>
<keyword evidence="2" id="KW-0472">Membrane</keyword>
<feature type="transmembrane region" description="Helical" evidence="2">
    <location>
        <begin position="497"/>
        <end position="513"/>
    </location>
</feature>
<evidence type="ECO:0000259" key="3">
    <source>
        <dbReference type="Pfam" id="PF09972"/>
    </source>
</evidence>
<reference evidence="4 5" key="1">
    <citation type="submission" date="2019-11" db="EMBL/GenBank/DDBJ databases">
        <title>Paenibacillus monticola sp. nov., a novel PGPR strain isolated from mountain sample in China.</title>
        <authorList>
            <person name="Zhao Q."/>
            <person name="Li H.-P."/>
            <person name="Zhang J.-L."/>
        </authorList>
    </citation>
    <scope>NUCLEOTIDE SEQUENCE [LARGE SCALE GENOMIC DNA]</scope>
    <source>
        <strain evidence="4 5">LC-T2</strain>
    </source>
</reference>
<comment type="caution">
    <text evidence="4">The sequence shown here is derived from an EMBL/GenBank/DDBJ whole genome shotgun (WGS) entry which is preliminary data.</text>
</comment>
<feature type="transmembrane region" description="Helical" evidence="2">
    <location>
        <begin position="7"/>
        <end position="25"/>
    </location>
</feature>
<name>A0A7X2H302_9BACL</name>
<organism evidence="4 5">
    <name type="scientific">Paenibacillus monticola</name>
    <dbReference type="NCBI Taxonomy" id="2666075"/>
    <lineage>
        <taxon>Bacteria</taxon>
        <taxon>Bacillati</taxon>
        <taxon>Bacillota</taxon>
        <taxon>Bacilli</taxon>
        <taxon>Bacillales</taxon>
        <taxon>Paenibacillaceae</taxon>
        <taxon>Paenibacillus</taxon>
    </lineage>
</organism>
<dbReference type="EMBL" id="WJXB01000001">
    <property type="protein sequence ID" value="MRN51753.1"/>
    <property type="molecule type" value="Genomic_DNA"/>
</dbReference>
<feature type="domain" description="DUF2207" evidence="3">
    <location>
        <begin position="33"/>
        <end position="220"/>
    </location>
</feature>
<evidence type="ECO:0000313" key="5">
    <source>
        <dbReference type="Proteomes" id="UP000463051"/>
    </source>
</evidence>
<feature type="transmembrane region" description="Helical" evidence="2">
    <location>
        <begin position="442"/>
        <end position="463"/>
    </location>
</feature>
<dbReference type="Pfam" id="PF09972">
    <property type="entry name" value="DUF2207"/>
    <property type="match status" value="1"/>
</dbReference>
<feature type="transmembrane region" description="Helical" evidence="2">
    <location>
        <begin position="469"/>
        <end position="490"/>
    </location>
</feature>
<evidence type="ECO:0000256" key="2">
    <source>
        <dbReference type="SAM" id="Phobius"/>
    </source>
</evidence>
<evidence type="ECO:0000313" key="4">
    <source>
        <dbReference type="EMBL" id="MRN51753.1"/>
    </source>
</evidence>
<dbReference type="Proteomes" id="UP000463051">
    <property type="component" value="Unassembled WGS sequence"/>
</dbReference>